<comment type="caution">
    <text evidence="3">The sequence shown here is derived from an EMBL/GenBank/DDBJ whole genome shotgun (WGS) entry which is preliminary data.</text>
</comment>
<dbReference type="InterPro" id="IPR045697">
    <property type="entry name" value="DUF5919"/>
</dbReference>
<dbReference type="Pfam" id="PF19319">
    <property type="entry name" value="DUF5919"/>
    <property type="match status" value="1"/>
</dbReference>
<dbReference type="Proteomes" id="UP001304298">
    <property type="component" value="Unassembled WGS sequence"/>
</dbReference>
<dbReference type="RefSeq" id="WP_323330900.1">
    <property type="nucleotide sequence ID" value="NZ_JAYFSI010000006.1"/>
</dbReference>
<gene>
    <name evidence="3" type="ORF">VA596_26690</name>
</gene>
<accession>A0ABU5RA86</accession>
<keyword evidence="1" id="KW-0472">Membrane</keyword>
<proteinExistence type="predicted"/>
<evidence type="ECO:0000313" key="3">
    <source>
        <dbReference type="EMBL" id="MEA5363146.1"/>
    </source>
</evidence>
<evidence type="ECO:0000313" key="4">
    <source>
        <dbReference type="Proteomes" id="UP001304298"/>
    </source>
</evidence>
<protein>
    <submittedName>
        <fullName evidence="3">DUF5919 domain-containing protein</fullName>
    </submittedName>
</protein>
<keyword evidence="1" id="KW-1133">Transmembrane helix</keyword>
<sequence>MADEHGRIRRSLVRVINDDNLDLYLLGVVALAFTVLGATGISDVKTLSSVVLALLALLAFSQIRSRRLTEQIRRSHQAGPTALFKTKFPVDLIPRRAGAFDILLIGHSMTRTVQGMRSDILAILEAGGRVRVLVLDPTDDPLIETADRRISQSLGPGRLRQRIMTTLEDLATLRAKTTGRLEVRVSSRISSAGFNCLDVSGPRGLVCIQHYEYHPVGEASPVFVLEPQDAPWYQHFAAEAERLWEAGTPWPLSTAQQLARARRPVFSESFGPELERAIEGAGDLFLTGMARNTFVNNHYSRLEKLLKRGAEVRFVLIDPESAAIDAAAARYYAERSPASARERVRHTLRLLAELKTTTDGDLTVRLVPHPIAVGVIATDSHPERTGPLSAVFAEYYTYQAPGEPKFVLQPGAPGYQTFLDEAEALWNNAIPHELSRSVPTD</sequence>
<keyword evidence="1" id="KW-0812">Transmembrane</keyword>
<organism evidence="3 4">
    <name type="scientific">Amycolatopsis heterodermiae</name>
    <dbReference type="NCBI Taxonomy" id="3110235"/>
    <lineage>
        <taxon>Bacteria</taxon>
        <taxon>Bacillati</taxon>
        <taxon>Actinomycetota</taxon>
        <taxon>Actinomycetes</taxon>
        <taxon>Pseudonocardiales</taxon>
        <taxon>Pseudonocardiaceae</taxon>
        <taxon>Amycolatopsis</taxon>
    </lineage>
</organism>
<evidence type="ECO:0000256" key="1">
    <source>
        <dbReference type="SAM" id="Phobius"/>
    </source>
</evidence>
<evidence type="ECO:0000259" key="2">
    <source>
        <dbReference type="Pfam" id="PF19319"/>
    </source>
</evidence>
<feature type="transmembrane region" description="Helical" evidence="1">
    <location>
        <begin position="21"/>
        <end position="41"/>
    </location>
</feature>
<dbReference type="EMBL" id="JAYFSI010000006">
    <property type="protein sequence ID" value="MEA5363146.1"/>
    <property type="molecule type" value="Genomic_DNA"/>
</dbReference>
<feature type="domain" description="DUF5919" evidence="2">
    <location>
        <begin position="118"/>
        <end position="229"/>
    </location>
</feature>
<reference evidence="3 4" key="1">
    <citation type="submission" date="2023-12" db="EMBL/GenBank/DDBJ databases">
        <title>Amycolatopsis sp. V23-08.</title>
        <authorList>
            <person name="Somphong A."/>
        </authorList>
    </citation>
    <scope>NUCLEOTIDE SEQUENCE [LARGE SCALE GENOMIC DNA]</scope>
    <source>
        <strain evidence="3 4">V23-08</strain>
    </source>
</reference>
<name>A0ABU5RA86_9PSEU</name>
<keyword evidence="4" id="KW-1185">Reference proteome</keyword>